<dbReference type="EMBL" id="JAABOA010002518">
    <property type="protein sequence ID" value="KAF9579752.1"/>
    <property type="molecule type" value="Genomic_DNA"/>
</dbReference>
<evidence type="ECO:0000256" key="4">
    <source>
        <dbReference type="ARBA" id="ARBA00023136"/>
    </source>
</evidence>
<dbReference type="PANTHER" id="PTHR12714">
    <property type="entry name" value="PROTEIN-S ISOPRENYLCYSTEINE O-METHYLTRANSFERASE"/>
    <property type="match status" value="1"/>
</dbReference>
<keyword evidence="7" id="KW-1185">Reference proteome</keyword>
<evidence type="ECO:0000256" key="2">
    <source>
        <dbReference type="ARBA" id="ARBA00022692"/>
    </source>
</evidence>
<evidence type="ECO:0000256" key="1">
    <source>
        <dbReference type="ARBA" id="ARBA00004141"/>
    </source>
</evidence>
<feature type="transmembrane region" description="Helical" evidence="5">
    <location>
        <begin position="55"/>
        <end position="78"/>
    </location>
</feature>
<feature type="transmembrane region" description="Helical" evidence="5">
    <location>
        <begin position="21"/>
        <end position="43"/>
    </location>
</feature>
<evidence type="ECO:0000313" key="7">
    <source>
        <dbReference type="Proteomes" id="UP000780801"/>
    </source>
</evidence>
<dbReference type="Proteomes" id="UP000780801">
    <property type="component" value="Unassembled WGS sequence"/>
</dbReference>
<keyword evidence="4 5" id="KW-0472">Membrane</keyword>
<dbReference type="GO" id="GO:0004671">
    <property type="term" value="F:protein C-terminal S-isoprenylcysteine carboxyl O-methyltransferase activity"/>
    <property type="evidence" value="ECO:0007669"/>
    <property type="project" value="UniProtKB-EC"/>
</dbReference>
<comment type="subcellular location">
    <subcellularLocation>
        <location evidence="5">Endoplasmic reticulum membrane</location>
        <topology evidence="5">Multi-pass membrane protein</topology>
    </subcellularLocation>
    <subcellularLocation>
        <location evidence="1">Membrane</location>
        <topology evidence="1">Multi-pass membrane protein</topology>
    </subcellularLocation>
</comment>
<dbReference type="Gene3D" id="1.20.120.1630">
    <property type="match status" value="1"/>
</dbReference>
<comment type="caution">
    <text evidence="6">The sequence shown here is derived from an EMBL/GenBank/DDBJ whole genome shotgun (WGS) entry which is preliminary data.</text>
</comment>
<reference evidence="6" key="1">
    <citation type="journal article" date="2020" name="Fungal Divers.">
        <title>Resolving the Mortierellaceae phylogeny through synthesis of multi-gene phylogenetics and phylogenomics.</title>
        <authorList>
            <person name="Vandepol N."/>
            <person name="Liber J."/>
            <person name="Desiro A."/>
            <person name="Na H."/>
            <person name="Kennedy M."/>
            <person name="Barry K."/>
            <person name="Grigoriev I.V."/>
            <person name="Miller A.N."/>
            <person name="O'Donnell K."/>
            <person name="Stajich J.E."/>
            <person name="Bonito G."/>
        </authorList>
    </citation>
    <scope>NUCLEOTIDE SEQUENCE</scope>
    <source>
        <strain evidence="6">KOD1015</strain>
    </source>
</reference>
<comment type="similarity">
    <text evidence="5">Belongs to the class VI-like SAM-binding methyltransferase superfamily. Isoprenylcysteine carboxyl methyltransferase family.</text>
</comment>
<keyword evidence="5" id="KW-0489">Methyltransferase</keyword>
<keyword evidence="3 5" id="KW-1133">Transmembrane helix</keyword>
<dbReference type="GO" id="GO:0032259">
    <property type="term" value="P:methylation"/>
    <property type="evidence" value="ECO:0007669"/>
    <property type="project" value="UniProtKB-KW"/>
</dbReference>
<keyword evidence="5" id="KW-0808">Transferase</keyword>
<dbReference type="GO" id="GO:0005789">
    <property type="term" value="C:endoplasmic reticulum membrane"/>
    <property type="evidence" value="ECO:0007669"/>
    <property type="project" value="UniProtKB-SubCell"/>
</dbReference>
<evidence type="ECO:0000313" key="6">
    <source>
        <dbReference type="EMBL" id="KAF9579752.1"/>
    </source>
</evidence>
<name>A0A9P6FQV9_9FUNG</name>
<keyword evidence="5" id="KW-0949">S-adenosyl-L-methionine</keyword>
<protein>
    <recommendedName>
        <fullName evidence="5">Protein-S-isoprenylcysteine O-methyltransferase</fullName>
        <ecNumber evidence="5">2.1.1.100</ecNumber>
    </recommendedName>
</protein>
<comment type="catalytic activity">
    <reaction evidence="5">
        <text>[protein]-C-terminal S-[(2E,6E)-farnesyl]-L-cysteine + S-adenosyl-L-methionine = [protein]-C-terminal S-[(2E,6E)-farnesyl]-L-cysteine methyl ester + S-adenosyl-L-homocysteine</text>
        <dbReference type="Rhea" id="RHEA:21672"/>
        <dbReference type="Rhea" id="RHEA-COMP:12125"/>
        <dbReference type="Rhea" id="RHEA-COMP:12126"/>
        <dbReference type="ChEBI" id="CHEBI:57856"/>
        <dbReference type="ChEBI" id="CHEBI:59789"/>
        <dbReference type="ChEBI" id="CHEBI:90510"/>
        <dbReference type="ChEBI" id="CHEBI:90511"/>
        <dbReference type="EC" id="2.1.1.100"/>
    </reaction>
</comment>
<dbReference type="AlphaFoldDB" id="A0A9P6FQV9"/>
<sequence length="110" mass="13182">MHYTLMIRRGHRLVQDGPYKYLIHPSYTGLYISLASFLVTLTYDGLWPTFIKPRLPVPVSGLLLLLVHLVFYFGLLFLRIQKEEKMLSQHFGSEWDEYVSRRWRMIPFVY</sequence>
<evidence type="ECO:0000256" key="5">
    <source>
        <dbReference type="RuleBase" id="RU362022"/>
    </source>
</evidence>
<organism evidence="6 7">
    <name type="scientific">Lunasporangiospora selenospora</name>
    <dbReference type="NCBI Taxonomy" id="979761"/>
    <lineage>
        <taxon>Eukaryota</taxon>
        <taxon>Fungi</taxon>
        <taxon>Fungi incertae sedis</taxon>
        <taxon>Mucoromycota</taxon>
        <taxon>Mortierellomycotina</taxon>
        <taxon>Mortierellomycetes</taxon>
        <taxon>Mortierellales</taxon>
        <taxon>Mortierellaceae</taxon>
        <taxon>Lunasporangiospora</taxon>
    </lineage>
</organism>
<dbReference type="InterPro" id="IPR007269">
    <property type="entry name" value="ICMT_MeTrfase"/>
</dbReference>
<comment type="caution">
    <text evidence="5">Lacks conserved residue(s) required for the propagation of feature annotation.</text>
</comment>
<dbReference type="EC" id="2.1.1.100" evidence="5"/>
<evidence type="ECO:0000256" key="3">
    <source>
        <dbReference type="ARBA" id="ARBA00022989"/>
    </source>
</evidence>
<dbReference type="PANTHER" id="PTHR12714:SF9">
    <property type="entry name" value="PROTEIN-S-ISOPRENYLCYSTEINE O-METHYLTRANSFERASE"/>
    <property type="match status" value="1"/>
</dbReference>
<dbReference type="OrthoDB" id="422086at2759"/>
<dbReference type="Pfam" id="PF04140">
    <property type="entry name" value="ICMT"/>
    <property type="match status" value="1"/>
</dbReference>
<gene>
    <name evidence="6" type="ORF">BGW38_003865</name>
</gene>
<keyword evidence="5" id="KW-0256">Endoplasmic reticulum</keyword>
<accession>A0A9P6FQV9</accession>
<keyword evidence="2 5" id="KW-0812">Transmembrane</keyword>
<proteinExistence type="inferred from homology"/>